<accession>A0ABW2DFP5</accession>
<dbReference type="Pfam" id="PF06123">
    <property type="entry name" value="CreD"/>
    <property type="match status" value="1"/>
</dbReference>
<sequence length="444" mass="50106">MKSPKNNIYFKIGTIVTIALLLLIPTSMIKGLINERELTQVETISEVSSKWGEQQTISGPFITIPYVRYIKEFSKKDSVEKTVQIKEYLHILPSELDISGNIHPELRYRGIYEIVVYNSKINLTGKFSSLNFSEIDVPLNNIQFDKARLTLGISDLRGIEEQINLGWNSKQFSFNPGVTTNDVVSSGINSEISVSPNDSSSYTFSLSINLKGSQLLYFTPVGKVTDIKISSAWKNPSFNGAFLPDRRSVSDSGFVANWNVLHLNRNYPQAWIGSKHSISESAFGIDLLLPVDNYQKTYRSIRYAILFIGFTFLVFFFIEVLNKVFIHPIQYILVGIALVVFYTLLLSISEHLTFNLAFILSAVATLALIAGYVKAILKSTKLTYLISGILLVLYSFIFVIIQLQDFALLIGSIGIFIILGLVMYYSRKIDWYNLNLEEEKVEAV</sequence>
<keyword evidence="1" id="KW-0472">Membrane</keyword>
<keyword evidence="1" id="KW-1133">Transmembrane helix</keyword>
<dbReference type="InterPro" id="IPR010364">
    <property type="entry name" value="Uncharacterised_IM_CreD"/>
</dbReference>
<dbReference type="PANTHER" id="PTHR30092">
    <property type="entry name" value="INNER MEMBRANE PROTEIN CRED"/>
    <property type="match status" value="1"/>
</dbReference>
<feature type="transmembrane region" description="Helical" evidence="1">
    <location>
        <begin position="303"/>
        <end position="322"/>
    </location>
</feature>
<name>A0ABW2DFP5_9BACT</name>
<organism evidence="2 3">
    <name type="scientific">Rufibacter roseus</name>
    <dbReference type="NCBI Taxonomy" id="1567108"/>
    <lineage>
        <taxon>Bacteria</taxon>
        <taxon>Pseudomonadati</taxon>
        <taxon>Bacteroidota</taxon>
        <taxon>Cytophagia</taxon>
        <taxon>Cytophagales</taxon>
        <taxon>Hymenobacteraceae</taxon>
        <taxon>Rufibacter</taxon>
    </lineage>
</organism>
<feature type="transmembrane region" description="Helical" evidence="1">
    <location>
        <begin position="407"/>
        <end position="425"/>
    </location>
</feature>
<dbReference type="NCBIfam" id="NF008712">
    <property type="entry name" value="PRK11715.1-1"/>
    <property type="match status" value="1"/>
</dbReference>
<gene>
    <name evidence="2" type="primary">creD</name>
    <name evidence="2" type="ORF">ACFQHR_03650</name>
</gene>
<feature type="transmembrane region" description="Helical" evidence="1">
    <location>
        <begin position="382"/>
        <end position="401"/>
    </location>
</feature>
<reference evidence="3" key="1">
    <citation type="journal article" date="2019" name="Int. J. Syst. Evol. Microbiol.">
        <title>The Global Catalogue of Microorganisms (GCM) 10K type strain sequencing project: providing services to taxonomists for standard genome sequencing and annotation.</title>
        <authorList>
            <consortium name="The Broad Institute Genomics Platform"/>
            <consortium name="The Broad Institute Genome Sequencing Center for Infectious Disease"/>
            <person name="Wu L."/>
            <person name="Ma J."/>
        </authorList>
    </citation>
    <scope>NUCLEOTIDE SEQUENCE [LARGE SCALE GENOMIC DNA]</scope>
    <source>
        <strain evidence="3">CGMCC 4.7393</strain>
    </source>
</reference>
<comment type="caution">
    <text evidence="2">The sequence shown here is derived from an EMBL/GenBank/DDBJ whole genome shotgun (WGS) entry which is preliminary data.</text>
</comment>
<dbReference type="PIRSF" id="PIRSF004548">
    <property type="entry name" value="CreD"/>
    <property type="match status" value="1"/>
</dbReference>
<feature type="transmembrane region" description="Helical" evidence="1">
    <location>
        <begin position="354"/>
        <end position="373"/>
    </location>
</feature>
<keyword evidence="3" id="KW-1185">Reference proteome</keyword>
<dbReference type="Proteomes" id="UP001596405">
    <property type="component" value="Unassembled WGS sequence"/>
</dbReference>
<dbReference type="PANTHER" id="PTHR30092:SF0">
    <property type="entry name" value="INNER MEMBRANE PROTEIN CRED"/>
    <property type="match status" value="1"/>
</dbReference>
<dbReference type="EMBL" id="JBHSYQ010000003">
    <property type="protein sequence ID" value="MFC6996700.1"/>
    <property type="molecule type" value="Genomic_DNA"/>
</dbReference>
<proteinExistence type="predicted"/>
<evidence type="ECO:0000256" key="1">
    <source>
        <dbReference type="SAM" id="Phobius"/>
    </source>
</evidence>
<dbReference type="RefSeq" id="WP_066622291.1">
    <property type="nucleotide sequence ID" value="NZ_JBHSYQ010000003.1"/>
</dbReference>
<feature type="transmembrane region" description="Helical" evidence="1">
    <location>
        <begin position="329"/>
        <end position="348"/>
    </location>
</feature>
<evidence type="ECO:0000313" key="2">
    <source>
        <dbReference type="EMBL" id="MFC6996700.1"/>
    </source>
</evidence>
<protein>
    <submittedName>
        <fullName evidence="2">Cell envelope integrity protein CreD</fullName>
    </submittedName>
</protein>
<keyword evidence="1" id="KW-0812">Transmembrane</keyword>
<evidence type="ECO:0000313" key="3">
    <source>
        <dbReference type="Proteomes" id="UP001596405"/>
    </source>
</evidence>